<dbReference type="PANTHER" id="PTHR12138:SF135">
    <property type="entry name" value="SAM DOMAIN-CONTAINING PROTEIN"/>
    <property type="match status" value="1"/>
</dbReference>
<accession>A0A8I3WR67</accession>
<dbReference type="AlphaFoldDB" id="A0A8I3WR67"/>
<proteinExistence type="predicted"/>
<sequence>MWEVINCVCHSHNLISTTSVMEYNIFTKHRYIKMMCIYYYFILFLRQSLALSPRLECSGVISAHCSLHLPGSSDSPASASRVAEITGVSHRAQPKLLHFIEVLMLNGRKCFSGFSVQIGSSLCFQQSGKRKSPGLSVCCHY</sequence>
<keyword evidence="2" id="KW-1185">Reference proteome</keyword>
<organism evidence="1 2">
    <name type="scientific">Callithrix jacchus</name>
    <name type="common">White-tufted-ear marmoset</name>
    <name type="synonym">Simia Jacchus</name>
    <dbReference type="NCBI Taxonomy" id="9483"/>
    <lineage>
        <taxon>Eukaryota</taxon>
        <taxon>Metazoa</taxon>
        <taxon>Chordata</taxon>
        <taxon>Craniata</taxon>
        <taxon>Vertebrata</taxon>
        <taxon>Euteleostomi</taxon>
        <taxon>Mammalia</taxon>
        <taxon>Eutheria</taxon>
        <taxon>Euarchontoglires</taxon>
        <taxon>Primates</taxon>
        <taxon>Haplorrhini</taxon>
        <taxon>Platyrrhini</taxon>
        <taxon>Cebidae</taxon>
        <taxon>Callitrichinae</taxon>
        <taxon>Callithrix</taxon>
        <taxon>Callithrix</taxon>
    </lineage>
</organism>
<dbReference type="PRINTS" id="PR02045">
    <property type="entry name" value="F138DOMAIN"/>
</dbReference>
<dbReference type="Proteomes" id="UP000008225">
    <property type="component" value="Chromosome 2"/>
</dbReference>
<protein>
    <submittedName>
        <fullName evidence="1">Uncharacterized protein</fullName>
    </submittedName>
</protein>
<dbReference type="GeneTree" id="ENSGT01150000286943"/>
<reference evidence="1" key="2">
    <citation type="submission" date="2025-08" db="UniProtKB">
        <authorList>
            <consortium name="Ensembl"/>
        </authorList>
    </citation>
    <scope>IDENTIFICATION</scope>
</reference>
<dbReference type="Ensembl" id="ENSCJAT00000123274.1">
    <property type="protein sequence ID" value="ENSCJAP00000089197.1"/>
    <property type="gene ID" value="ENSCJAG00000075763.1"/>
</dbReference>
<reference evidence="1 2" key="1">
    <citation type="submission" date="2009-03" db="EMBL/GenBank/DDBJ databases">
        <authorList>
            <person name="Warren W."/>
            <person name="Ye L."/>
            <person name="Minx P."/>
            <person name="Worley K."/>
            <person name="Gibbs R."/>
            <person name="Wilson R.K."/>
        </authorList>
    </citation>
    <scope>NUCLEOTIDE SEQUENCE [LARGE SCALE GENOMIC DNA]</scope>
</reference>
<evidence type="ECO:0000313" key="2">
    <source>
        <dbReference type="Proteomes" id="UP000008225"/>
    </source>
</evidence>
<reference evidence="1" key="3">
    <citation type="submission" date="2025-09" db="UniProtKB">
        <authorList>
            <consortium name="Ensembl"/>
        </authorList>
    </citation>
    <scope>IDENTIFICATION</scope>
</reference>
<evidence type="ECO:0000313" key="1">
    <source>
        <dbReference type="Ensembl" id="ENSCJAP00000089197.1"/>
    </source>
</evidence>
<dbReference type="PANTHER" id="PTHR12138">
    <property type="entry name" value="PRIMATE-EXPANDED PROTEIN FAMILY"/>
    <property type="match status" value="1"/>
</dbReference>
<name>A0A8I3WR67_CALJA</name>